<dbReference type="GO" id="GO:0003723">
    <property type="term" value="F:RNA binding"/>
    <property type="evidence" value="ECO:0007669"/>
    <property type="project" value="InterPro"/>
</dbReference>
<evidence type="ECO:0000256" key="5">
    <source>
        <dbReference type="SAM" id="MobiDB-lite"/>
    </source>
</evidence>
<dbReference type="SUPFAM" id="SSF55120">
    <property type="entry name" value="Pseudouridine synthase"/>
    <property type="match status" value="1"/>
</dbReference>
<evidence type="ECO:0000256" key="1">
    <source>
        <dbReference type="ARBA" id="ARBA00009375"/>
    </source>
</evidence>
<keyword evidence="2 4" id="KW-0819">tRNA processing</keyword>
<evidence type="ECO:0000256" key="3">
    <source>
        <dbReference type="ARBA" id="ARBA00023235"/>
    </source>
</evidence>
<dbReference type="Proteomes" id="UP000265618">
    <property type="component" value="Unassembled WGS sequence"/>
</dbReference>
<dbReference type="InterPro" id="IPR001406">
    <property type="entry name" value="PsdUridine_synth_TruA"/>
</dbReference>
<feature type="domain" description="Pseudouridine synthase I TruA alpha/beta" evidence="6">
    <location>
        <begin position="140"/>
        <end position="247"/>
    </location>
</feature>
<comment type="catalytic activity">
    <reaction evidence="4">
        <text>uridine(38/39/40) in tRNA = pseudouridine(38/39/40) in tRNA</text>
        <dbReference type="Rhea" id="RHEA:22376"/>
        <dbReference type="Rhea" id="RHEA-COMP:10085"/>
        <dbReference type="Rhea" id="RHEA-COMP:10087"/>
        <dbReference type="ChEBI" id="CHEBI:65314"/>
        <dbReference type="ChEBI" id="CHEBI:65315"/>
        <dbReference type="EC" id="5.4.99.12"/>
    </reaction>
</comment>
<comment type="caution">
    <text evidence="7">The sequence shown here is derived from an EMBL/GenBank/DDBJ whole genome shotgun (WGS) entry which is preliminary data.</text>
</comment>
<name>A0A9K3CQD1_9EUKA</name>
<dbReference type="EMBL" id="BDIP01000252">
    <property type="protein sequence ID" value="GIQ80837.1"/>
    <property type="molecule type" value="Genomic_DNA"/>
</dbReference>
<sequence>HLFQALQHVCLVPKGFKPSHHRFSRGGRTDAGVSASGQVVALWVRAASMEGSATVRGVQNIPQDMYLYNRNPRDSAPEAPMERELNYCKMLNSALPQSVAVRAWSPVHVSFHSRFNATGRSYRYLIPDAARLDVPAMQRAAQDFQGEHDFTNFCKADLETYSHHDRVMRTVSVTRQPDASVAVAVQGTAFLYHQVRCMVAILMRVGSHLESVSIVRRMLSREPPFQDKPTYAPASPFPLCLVGVMYPENSFRWWVSPPFVSAPLACHLQRAAEYEARAAVMRVLASDIVDDCDQDRFRESERESDHPDEACLWSRSPGFHPLTLSSAKPRGPGRVTLRDTDEHRDGAETLNAEGDYPMYTYPVDRVMADMPREPSMKTRRERASVKFADRPAFQLPTMEQPLRETVRNKDGVCVELGSDTALHAEGVVDSLESTLGCRPDTDKVDEPDAKRRPDSQASGS</sequence>
<dbReference type="GO" id="GO:0005634">
    <property type="term" value="C:nucleus"/>
    <property type="evidence" value="ECO:0007669"/>
    <property type="project" value="TreeGrafter"/>
</dbReference>
<dbReference type="EC" id="5.4.99.12" evidence="4"/>
<dbReference type="GO" id="GO:1990481">
    <property type="term" value="P:mRNA pseudouridine synthesis"/>
    <property type="evidence" value="ECO:0007669"/>
    <property type="project" value="TreeGrafter"/>
</dbReference>
<comment type="similarity">
    <text evidence="1 4">Belongs to the tRNA pseudouridine synthase TruA family.</text>
</comment>
<evidence type="ECO:0000256" key="4">
    <source>
        <dbReference type="RuleBase" id="RU003792"/>
    </source>
</evidence>
<feature type="non-terminal residue" evidence="7">
    <location>
        <position position="1"/>
    </location>
</feature>
<accession>A0A9K3CQD1</accession>
<dbReference type="GO" id="GO:0160147">
    <property type="term" value="F:tRNA pseudouridine(38-40) synthase activity"/>
    <property type="evidence" value="ECO:0007669"/>
    <property type="project" value="UniProtKB-EC"/>
</dbReference>
<feature type="compositionally biased region" description="Basic and acidic residues" evidence="5">
    <location>
        <begin position="439"/>
        <end position="454"/>
    </location>
</feature>
<reference evidence="7 8" key="1">
    <citation type="journal article" date="2018" name="PLoS ONE">
        <title>The draft genome of Kipferlia bialata reveals reductive genome evolution in fornicate parasites.</title>
        <authorList>
            <person name="Tanifuji G."/>
            <person name="Takabayashi S."/>
            <person name="Kume K."/>
            <person name="Takagi M."/>
            <person name="Nakayama T."/>
            <person name="Kamikawa R."/>
            <person name="Inagaki Y."/>
            <person name="Hashimoto T."/>
        </authorList>
    </citation>
    <scope>NUCLEOTIDE SEQUENCE [LARGE SCALE GENOMIC DNA]</scope>
    <source>
        <strain evidence="7">NY0173</strain>
    </source>
</reference>
<dbReference type="Gene3D" id="3.30.70.580">
    <property type="entry name" value="Pseudouridine synthase I, catalytic domain, N-terminal subdomain"/>
    <property type="match status" value="1"/>
</dbReference>
<dbReference type="PANTHER" id="PTHR11142:SF5">
    <property type="entry name" value="TRNA PSEUDOURIDINE(38_39) SYNTHASE"/>
    <property type="match status" value="1"/>
</dbReference>
<dbReference type="PANTHER" id="PTHR11142">
    <property type="entry name" value="PSEUDOURIDYLATE SYNTHASE"/>
    <property type="match status" value="1"/>
</dbReference>
<evidence type="ECO:0000259" key="6">
    <source>
        <dbReference type="Pfam" id="PF01416"/>
    </source>
</evidence>
<dbReference type="Pfam" id="PF01416">
    <property type="entry name" value="PseudoU_synth_1"/>
    <property type="match status" value="1"/>
</dbReference>
<dbReference type="AlphaFoldDB" id="A0A9K3CQD1"/>
<dbReference type="InterPro" id="IPR020103">
    <property type="entry name" value="PsdUridine_synth_cat_dom_sf"/>
</dbReference>
<dbReference type="OrthoDB" id="25767at2759"/>
<dbReference type="InterPro" id="IPR020094">
    <property type="entry name" value="TruA/RsuA/RluB/E/F_N"/>
</dbReference>
<keyword evidence="8" id="KW-1185">Reference proteome</keyword>
<proteinExistence type="inferred from homology"/>
<dbReference type="GO" id="GO:0005737">
    <property type="term" value="C:cytoplasm"/>
    <property type="evidence" value="ECO:0007669"/>
    <property type="project" value="TreeGrafter"/>
</dbReference>
<evidence type="ECO:0000256" key="2">
    <source>
        <dbReference type="ARBA" id="ARBA00022694"/>
    </source>
</evidence>
<protein>
    <recommendedName>
        <fullName evidence="4">tRNA pseudouridine synthase</fullName>
        <ecNumber evidence="4">5.4.99.12</ecNumber>
    </recommendedName>
</protein>
<feature type="region of interest" description="Disordered" evidence="5">
    <location>
        <begin position="433"/>
        <end position="460"/>
    </location>
</feature>
<dbReference type="InterPro" id="IPR020097">
    <property type="entry name" value="PsdUridine_synth_TruA_a/b_dom"/>
</dbReference>
<evidence type="ECO:0000313" key="8">
    <source>
        <dbReference type="Proteomes" id="UP000265618"/>
    </source>
</evidence>
<organism evidence="7 8">
    <name type="scientific">Kipferlia bialata</name>
    <dbReference type="NCBI Taxonomy" id="797122"/>
    <lineage>
        <taxon>Eukaryota</taxon>
        <taxon>Metamonada</taxon>
        <taxon>Carpediemonas-like organisms</taxon>
        <taxon>Kipferlia</taxon>
    </lineage>
</organism>
<keyword evidence="3 4" id="KW-0413">Isomerase</keyword>
<dbReference type="InterPro" id="IPR020095">
    <property type="entry name" value="PsdUridine_synth_TruA_C"/>
</dbReference>
<dbReference type="Gene3D" id="3.30.70.660">
    <property type="entry name" value="Pseudouridine synthase I, catalytic domain, C-terminal subdomain"/>
    <property type="match status" value="1"/>
</dbReference>
<evidence type="ECO:0000313" key="7">
    <source>
        <dbReference type="EMBL" id="GIQ80837.1"/>
    </source>
</evidence>
<gene>
    <name evidence="7" type="ORF">KIPB_001702</name>
</gene>
<dbReference type="GO" id="GO:0031119">
    <property type="term" value="P:tRNA pseudouridine synthesis"/>
    <property type="evidence" value="ECO:0007669"/>
    <property type="project" value="TreeGrafter"/>
</dbReference>